<evidence type="ECO:0000313" key="1">
    <source>
        <dbReference type="EMBL" id="KFD69167.1"/>
    </source>
</evidence>
<sequence>MQIRRIFEEARLADLLFADKRTLKLNVLKRCVVSIRYESFRLLHASVVSAPTGMFDNCGTVLGLFPWPALAAAFLACPVELFLCCPVTVEYLHALIEPVKSVSFLRANTSWKRSSLFTSFSSVNSICPGKVLFSCSKRASSCPLSAMAKMSSTYLLKSEGHQAVRLRERYLFQVFQEQLMQGPETAEYPLAPHRSDGECMMHLDNREEILHIRAHHEVIFTDPG</sequence>
<dbReference type="AlphaFoldDB" id="A0A085NI71"/>
<name>A0A085NI71_9BILA</name>
<protein>
    <submittedName>
        <fullName evidence="1">Uncharacterized protein</fullName>
    </submittedName>
</protein>
<proteinExistence type="predicted"/>
<dbReference type="EMBL" id="KL367498">
    <property type="protein sequence ID" value="KFD69167.1"/>
    <property type="molecule type" value="Genomic_DNA"/>
</dbReference>
<organism evidence="1">
    <name type="scientific">Trichuris suis</name>
    <name type="common">pig whipworm</name>
    <dbReference type="NCBI Taxonomy" id="68888"/>
    <lineage>
        <taxon>Eukaryota</taxon>
        <taxon>Metazoa</taxon>
        <taxon>Ecdysozoa</taxon>
        <taxon>Nematoda</taxon>
        <taxon>Enoplea</taxon>
        <taxon>Dorylaimia</taxon>
        <taxon>Trichinellida</taxon>
        <taxon>Trichuridae</taxon>
        <taxon>Trichuris</taxon>
    </lineage>
</organism>
<reference evidence="1" key="1">
    <citation type="journal article" date="2014" name="Nat. Genet.">
        <title>Genome and transcriptome of the porcine whipworm Trichuris suis.</title>
        <authorList>
            <person name="Jex A.R."/>
            <person name="Nejsum P."/>
            <person name="Schwarz E.M."/>
            <person name="Hu L."/>
            <person name="Young N.D."/>
            <person name="Hall R.S."/>
            <person name="Korhonen P.K."/>
            <person name="Liao S."/>
            <person name="Thamsborg S."/>
            <person name="Xia J."/>
            <person name="Xu P."/>
            <person name="Wang S."/>
            <person name="Scheerlinck J.P."/>
            <person name="Hofmann A."/>
            <person name="Sternberg P.W."/>
            <person name="Wang J."/>
            <person name="Gasser R.B."/>
        </authorList>
    </citation>
    <scope>NUCLEOTIDE SEQUENCE [LARGE SCALE GENOMIC DNA]</scope>
    <source>
        <strain evidence="1">DCEP-RM93F</strain>
    </source>
</reference>
<gene>
    <name evidence="1" type="ORF">M514_18744</name>
</gene>
<dbReference type="Proteomes" id="UP000030758">
    <property type="component" value="Unassembled WGS sequence"/>
</dbReference>
<accession>A0A085NI71</accession>